<gene>
    <name evidence="3" type="primary">LOC106807249</name>
</gene>
<dbReference type="Proteomes" id="UP000695022">
    <property type="component" value="Unplaced"/>
</dbReference>
<feature type="chain" id="PRO_5045665735" evidence="1">
    <location>
        <begin position="21"/>
        <end position="127"/>
    </location>
</feature>
<feature type="signal peptide" evidence="1">
    <location>
        <begin position="1"/>
        <end position="20"/>
    </location>
</feature>
<proteinExistence type="predicted"/>
<reference evidence="3" key="1">
    <citation type="submission" date="2025-08" db="UniProtKB">
        <authorList>
            <consortium name="RefSeq"/>
        </authorList>
    </citation>
    <scope>IDENTIFICATION</scope>
</reference>
<dbReference type="RefSeq" id="XP_014665025.1">
    <property type="nucleotide sequence ID" value="XM_014809539.1"/>
</dbReference>
<dbReference type="GeneID" id="106807249"/>
<evidence type="ECO:0000313" key="3">
    <source>
        <dbReference type="RefSeq" id="XP_014665025.1"/>
    </source>
</evidence>
<evidence type="ECO:0000313" key="2">
    <source>
        <dbReference type="Proteomes" id="UP000695022"/>
    </source>
</evidence>
<organism evidence="2 3">
    <name type="scientific">Priapulus caudatus</name>
    <name type="common">Priapulid worm</name>
    <dbReference type="NCBI Taxonomy" id="37621"/>
    <lineage>
        <taxon>Eukaryota</taxon>
        <taxon>Metazoa</taxon>
        <taxon>Ecdysozoa</taxon>
        <taxon>Scalidophora</taxon>
        <taxon>Priapulida</taxon>
        <taxon>Priapulimorpha</taxon>
        <taxon>Priapulimorphida</taxon>
        <taxon>Priapulidae</taxon>
        <taxon>Priapulus</taxon>
    </lineage>
</organism>
<keyword evidence="1" id="KW-0732">Signal</keyword>
<evidence type="ECO:0000256" key="1">
    <source>
        <dbReference type="SAM" id="SignalP"/>
    </source>
</evidence>
<name>A0ABM1DYK4_PRICU</name>
<keyword evidence="2" id="KW-1185">Reference proteome</keyword>
<accession>A0ABM1DYK4</accession>
<sequence length="127" mass="13607">MKQPTLLLITLCAILVAVAGMPTAGDIPRDMPAFACSCARWPCEPGIHSCNTTTPVCRSQTDGPEYEHLCCKYLCEPKPPCHKNPCSSTPCGRGTVCKTDENCRGVCVDRPLKGWNASPLNASLARG</sequence>
<protein>
    <submittedName>
        <fullName evidence="3">Uncharacterized protein LOC106807249 isoform X1</fullName>
    </submittedName>
</protein>